<sequence length="140" mass="16264">MHCRCNSVKNKISTFWHSYEPANPTVDEGEFHHKDHFQRVHRGKADERFLDPEDGRVQKLIVQCTDDFLKVARDSKYERTSIKDVSPLTLRIANWALRGFDTDSEGKGYRSVNYLEAAWKWPAACIFLTVVVSEDCADYH</sequence>
<dbReference type="EMBL" id="JAQJAN010000017">
    <property type="protein sequence ID" value="KAJ5709908.1"/>
    <property type="molecule type" value="Genomic_DNA"/>
</dbReference>
<dbReference type="AlphaFoldDB" id="A0AAD6HE86"/>
<protein>
    <submittedName>
        <fullName evidence="1">Uncharacterized protein</fullName>
    </submittedName>
</protein>
<dbReference type="Proteomes" id="UP001215712">
    <property type="component" value="Unassembled WGS sequence"/>
</dbReference>
<accession>A0AAD6HE86</accession>
<comment type="caution">
    <text evidence="1">The sequence shown here is derived from an EMBL/GenBank/DDBJ whole genome shotgun (WGS) entry which is preliminary data.</text>
</comment>
<evidence type="ECO:0000313" key="1">
    <source>
        <dbReference type="EMBL" id="KAJ5709908.1"/>
    </source>
</evidence>
<proteinExistence type="predicted"/>
<organism evidence="1 2">
    <name type="scientific">Penicillium malachiteum</name>
    <dbReference type="NCBI Taxonomy" id="1324776"/>
    <lineage>
        <taxon>Eukaryota</taxon>
        <taxon>Fungi</taxon>
        <taxon>Dikarya</taxon>
        <taxon>Ascomycota</taxon>
        <taxon>Pezizomycotina</taxon>
        <taxon>Eurotiomycetes</taxon>
        <taxon>Eurotiomycetidae</taxon>
        <taxon>Eurotiales</taxon>
        <taxon>Aspergillaceae</taxon>
        <taxon>Penicillium</taxon>
    </lineage>
</organism>
<reference evidence="1" key="1">
    <citation type="journal article" date="2023" name="IMA Fungus">
        <title>Comparative genomic study of the Penicillium genus elucidates a diverse pangenome and 15 lateral gene transfer events.</title>
        <authorList>
            <person name="Petersen C."/>
            <person name="Sorensen T."/>
            <person name="Nielsen M.R."/>
            <person name="Sondergaard T.E."/>
            <person name="Sorensen J.L."/>
            <person name="Fitzpatrick D.A."/>
            <person name="Frisvad J.C."/>
            <person name="Nielsen K.L."/>
        </authorList>
    </citation>
    <scope>NUCLEOTIDE SEQUENCE</scope>
    <source>
        <strain evidence="1">IBT 17514</strain>
    </source>
</reference>
<name>A0AAD6HE86_9EURO</name>
<reference evidence="1" key="2">
    <citation type="submission" date="2023-01" db="EMBL/GenBank/DDBJ databases">
        <authorList>
            <person name="Petersen C."/>
        </authorList>
    </citation>
    <scope>NUCLEOTIDE SEQUENCE</scope>
    <source>
        <strain evidence="1">IBT 17514</strain>
    </source>
</reference>
<keyword evidence="2" id="KW-1185">Reference proteome</keyword>
<gene>
    <name evidence="1" type="ORF">N7493_009500</name>
</gene>
<evidence type="ECO:0000313" key="2">
    <source>
        <dbReference type="Proteomes" id="UP001215712"/>
    </source>
</evidence>